<dbReference type="SUPFAM" id="SSF50969">
    <property type="entry name" value="YVTN repeat-like/Quinoprotein amine dehydrogenase"/>
    <property type="match status" value="1"/>
</dbReference>
<dbReference type="EMBL" id="VBSP01000003">
    <property type="protein sequence ID" value="TLQ49133.1"/>
    <property type="molecule type" value="Genomic_DNA"/>
</dbReference>
<name>A0A5R9EG87_9LACT</name>
<dbReference type="PANTHER" id="PTHR31270:SF1">
    <property type="entry name" value="GLUTAMINYL-PEPTIDE CYCLOTRANSFERASE"/>
    <property type="match status" value="1"/>
</dbReference>
<organism evidence="1 2">
    <name type="scientific">Ruoffia tabacinasalis</name>
    <dbReference type="NCBI Taxonomy" id="87458"/>
    <lineage>
        <taxon>Bacteria</taxon>
        <taxon>Bacillati</taxon>
        <taxon>Bacillota</taxon>
        <taxon>Bacilli</taxon>
        <taxon>Lactobacillales</taxon>
        <taxon>Aerococcaceae</taxon>
        <taxon>Ruoffia</taxon>
    </lineage>
</organism>
<proteinExistence type="predicted"/>
<dbReference type="Proteomes" id="UP000306420">
    <property type="component" value="Unassembled WGS sequence"/>
</dbReference>
<reference evidence="1 2" key="1">
    <citation type="submission" date="2019-05" db="EMBL/GenBank/DDBJ databases">
        <title>The metagenome of a microbial culture collection derived from dairy environment covers the genomic content of the human microbiome.</title>
        <authorList>
            <person name="Roder T."/>
            <person name="Wuthrich D."/>
            <person name="Sattari Z."/>
            <person name="Von Ah U."/>
            <person name="Bar C."/>
            <person name="Ronchi F."/>
            <person name="Macpherson A.J."/>
            <person name="Ganal-Vonarburg S.C."/>
            <person name="Bruggmann R."/>
            <person name="Vergeres G."/>
        </authorList>
    </citation>
    <scope>NUCLEOTIDE SEQUENCE [LARGE SCALE GENOMIC DNA]</scope>
    <source>
        <strain evidence="1 2">FAM 24227</strain>
    </source>
</reference>
<dbReference type="OrthoDB" id="9783700at2"/>
<accession>A0A5R9EG87</accession>
<gene>
    <name evidence="1" type="ORF">FEZ33_01710</name>
</gene>
<protein>
    <submittedName>
        <fullName evidence="1">Glutaminyl-peptide cyclotransferase</fullName>
    </submittedName>
</protein>
<evidence type="ECO:0000313" key="1">
    <source>
        <dbReference type="EMBL" id="TLQ49133.1"/>
    </source>
</evidence>
<dbReference type="GO" id="GO:0016603">
    <property type="term" value="F:glutaminyl-peptide cyclotransferase activity"/>
    <property type="evidence" value="ECO:0007669"/>
    <property type="project" value="InterPro"/>
</dbReference>
<comment type="caution">
    <text evidence="1">The sequence shown here is derived from an EMBL/GenBank/DDBJ whole genome shotgun (WGS) entry which is preliminary data.</text>
</comment>
<sequence length="287" mass="32850">MNRDSLLTTFLLKNMIKLLYYQVGLKEFFMKKIIHKITLLICVHCIIPIIPVASQDEYELLSIHPSDSTAFTQGFELNEAGELLLGTGLYGESKIGYLDLDTGHYDVVDQLDKEFFGEGLTVTSDAVWQLTWRSGVAFKRDKDTLEIIDTVDYEGEGWGLAYDDQEDVIWMSDGTSVLEQRDPNTFEVIDTIDVTYNDQLVEEINELEFANGYIYANVWYTNEIIVIDPKTGIVAYKYDLTEVLEENLTDQELDEIDSLNGIAHIEGNQFYITGKLYPVIFEIELKQ</sequence>
<dbReference type="AlphaFoldDB" id="A0A5R9EG87"/>
<dbReference type="Pfam" id="PF05096">
    <property type="entry name" value="Glu_cyclase_2"/>
    <property type="match status" value="1"/>
</dbReference>
<dbReference type="InterPro" id="IPR011044">
    <property type="entry name" value="Quino_amine_DH_bsu"/>
</dbReference>
<evidence type="ECO:0000313" key="2">
    <source>
        <dbReference type="Proteomes" id="UP000306420"/>
    </source>
</evidence>
<dbReference type="InterPro" id="IPR007788">
    <property type="entry name" value="QCT"/>
</dbReference>
<keyword evidence="1" id="KW-0808">Transferase</keyword>
<dbReference type="PANTHER" id="PTHR31270">
    <property type="entry name" value="GLUTAMINYL-PEPTIDE CYCLOTRANSFERASE"/>
    <property type="match status" value="1"/>
</dbReference>